<protein>
    <submittedName>
        <fullName evidence="4">GNAT family N-acetyltransferase</fullName>
    </submittedName>
</protein>
<dbReference type="PROSITE" id="PS51186">
    <property type="entry name" value="GNAT"/>
    <property type="match status" value="1"/>
</dbReference>
<evidence type="ECO:0000256" key="1">
    <source>
        <dbReference type="ARBA" id="ARBA00022679"/>
    </source>
</evidence>
<keyword evidence="5" id="KW-1185">Reference proteome</keyword>
<dbReference type="CDD" id="cd04301">
    <property type="entry name" value="NAT_SF"/>
    <property type="match status" value="1"/>
</dbReference>
<evidence type="ECO:0000256" key="2">
    <source>
        <dbReference type="ARBA" id="ARBA00023315"/>
    </source>
</evidence>
<comment type="caution">
    <text evidence="4">The sequence shown here is derived from an EMBL/GenBank/DDBJ whole genome shotgun (WGS) entry which is preliminary data.</text>
</comment>
<dbReference type="InterPro" id="IPR000182">
    <property type="entry name" value="GNAT_dom"/>
</dbReference>
<evidence type="ECO:0000313" key="4">
    <source>
        <dbReference type="EMBL" id="MDN7244938.1"/>
    </source>
</evidence>
<gene>
    <name evidence="4" type="ORF">QWY13_05455</name>
</gene>
<keyword evidence="2" id="KW-0012">Acyltransferase</keyword>
<dbReference type="Pfam" id="PF00583">
    <property type="entry name" value="Acetyltransf_1"/>
    <property type="match status" value="1"/>
</dbReference>
<accession>A0ABT8NAM3</accession>
<dbReference type="InterPro" id="IPR050680">
    <property type="entry name" value="YpeA/RimI_acetyltransf"/>
</dbReference>
<dbReference type="SUPFAM" id="SSF55729">
    <property type="entry name" value="Acyl-CoA N-acyltransferases (Nat)"/>
    <property type="match status" value="1"/>
</dbReference>
<dbReference type="PANTHER" id="PTHR43420">
    <property type="entry name" value="ACETYLTRANSFERASE"/>
    <property type="match status" value="1"/>
</dbReference>
<dbReference type="EMBL" id="JAUJWU010000001">
    <property type="protein sequence ID" value="MDN7244938.1"/>
    <property type="molecule type" value="Genomic_DNA"/>
</dbReference>
<sequence>MIVRLDHHLEKAAQAIQKIQQPAYKVEAALMGFEGIPQLHETVEEIQDSQEIFMGFLEGELKGFISYKKEGCTIDIHRLVVAPFYFRQGIGRRLLTYLLEQYKGHDFIVSTGTANEPAKKLYESHGFIEQDCFEVAPGVFCSCFLKRK</sequence>
<dbReference type="InterPro" id="IPR016181">
    <property type="entry name" value="Acyl_CoA_acyltransferase"/>
</dbReference>
<name>A0ABT8NAM3_9BACL</name>
<reference evidence="4 5" key="1">
    <citation type="submission" date="2023-07" db="EMBL/GenBank/DDBJ databases">
        <title>Novel species in genus Planococcus.</title>
        <authorList>
            <person name="Ning S."/>
        </authorList>
    </citation>
    <scope>NUCLEOTIDE SEQUENCE [LARGE SCALE GENOMIC DNA]</scope>
    <source>
        <strain evidence="4 5">N017</strain>
    </source>
</reference>
<dbReference type="Proteomes" id="UP001172142">
    <property type="component" value="Unassembled WGS sequence"/>
</dbReference>
<evidence type="ECO:0000313" key="5">
    <source>
        <dbReference type="Proteomes" id="UP001172142"/>
    </source>
</evidence>
<dbReference type="Gene3D" id="3.40.630.30">
    <property type="match status" value="1"/>
</dbReference>
<proteinExistence type="predicted"/>
<keyword evidence="1" id="KW-0808">Transferase</keyword>
<feature type="domain" description="N-acetyltransferase" evidence="3">
    <location>
        <begin position="1"/>
        <end position="148"/>
    </location>
</feature>
<evidence type="ECO:0000259" key="3">
    <source>
        <dbReference type="PROSITE" id="PS51186"/>
    </source>
</evidence>
<dbReference type="RefSeq" id="WP_301855440.1">
    <property type="nucleotide sequence ID" value="NZ_JAUJWU010000001.1"/>
</dbReference>
<dbReference type="PANTHER" id="PTHR43420:SF47">
    <property type="entry name" value="N-ACETYLTRANSFERASE DOMAIN-CONTAINING PROTEIN"/>
    <property type="match status" value="1"/>
</dbReference>
<organism evidence="4 5">
    <name type="scientific">Planococcus shenhongbingii</name>
    <dbReference type="NCBI Taxonomy" id="3058398"/>
    <lineage>
        <taxon>Bacteria</taxon>
        <taxon>Bacillati</taxon>
        <taxon>Bacillota</taxon>
        <taxon>Bacilli</taxon>
        <taxon>Bacillales</taxon>
        <taxon>Caryophanaceae</taxon>
        <taxon>Planococcus</taxon>
    </lineage>
</organism>